<evidence type="ECO:0000313" key="2">
    <source>
        <dbReference type="Proteomes" id="UP001165960"/>
    </source>
</evidence>
<protein>
    <submittedName>
        <fullName evidence="1">Uncharacterized protein</fullName>
    </submittedName>
</protein>
<organism evidence="1 2">
    <name type="scientific">Entomophthora muscae</name>
    <dbReference type="NCBI Taxonomy" id="34485"/>
    <lineage>
        <taxon>Eukaryota</taxon>
        <taxon>Fungi</taxon>
        <taxon>Fungi incertae sedis</taxon>
        <taxon>Zoopagomycota</taxon>
        <taxon>Entomophthoromycotina</taxon>
        <taxon>Entomophthoromycetes</taxon>
        <taxon>Entomophthorales</taxon>
        <taxon>Entomophthoraceae</taxon>
        <taxon>Entomophthora</taxon>
    </lineage>
</organism>
<comment type="caution">
    <text evidence="1">The sequence shown here is derived from an EMBL/GenBank/DDBJ whole genome shotgun (WGS) entry which is preliminary data.</text>
</comment>
<name>A0ACC2TG93_9FUNG</name>
<proteinExistence type="predicted"/>
<gene>
    <name evidence="1" type="ORF">DSO57_1013506</name>
</gene>
<dbReference type="Proteomes" id="UP001165960">
    <property type="component" value="Unassembled WGS sequence"/>
</dbReference>
<accession>A0ACC2TG93</accession>
<sequence length="188" mass="19580">MTLSLTLRPNHPQESVATDESTSTQIFGPQSCGGLSLLGPRAVWPQVPRNPPQVGSLTGLCDSKNMVGVTKVMVSKPQAEIKLAPSHQVGLAGGGDFPTPGFLLFEVNPGAGIIPDLMAAEGPVLGPKSYTQAFVGLAGPGQAFYSCPVNPDQAHPPFCNLGSPIGDPFFNQVLWAQESLSSQSKNGD</sequence>
<evidence type="ECO:0000313" key="1">
    <source>
        <dbReference type="EMBL" id="KAJ9073688.1"/>
    </source>
</evidence>
<reference evidence="1" key="1">
    <citation type="submission" date="2022-04" db="EMBL/GenBank/DDBJ databases">
        <title>Genome of the entomopathogenic fungus Entomophthora muscae.</title>
        <authorList>
            <person name="Elya C."/>
            <person name="Lovett B.R."/>
            <person name="Lee E."/>
            <person name="Macias A.M."/>
            <person name="Hajek A.E."/>
            <person name="De Bivort B.L."/>
            <person name="Kasson M.T."/>
            <person name="De Fine Licht H.H."/>
            <person name="Stajich J.E."/>
        </authorList>
    </citation>
    <scope>NUCLEOTIDE SEQUENCE</scope>
    <source>
        <strain evidence="1">Berkeley</strain>
    </source>
</reference>
<keyword evidence="2" id="KW-1185">Reference proteome</keyword>
<dbReference type="EMBL" id="QTSX02002890">
    <property type="protein sequence ID" value="KAJ9073688.1"/>
    <property type="molecule type" value="Genomic_DNA"/>
</dbReference>